<sequence>MEAHKVCSEEHISTMLECLEFERYSDLLLCAWKTLYSVIIPFNSPDIHQTVSNYVVILRQLLSVSIATEEASHLLSVVDLIIHPRKGCIIEGAPDIEEKPAPVEEKHPEPRKRICMEIVE</sequence>
<keyword evidence="2" id="KW-1185">Reference proteome</keyword>
<comment type="caution">
    <text evidence="1">The sequence shown here is derived from an EMBL/GenBank/DDBJ whole genome shotgun (WGS) entry which is preliminary data.</text>
</comment>
<protein>
    <submittedName>
        <fullName evidence="1">Uncharacterized protein</fullName>
    </submittedName>
</protein>
<proteinExistence type="predicted"/>
<dbReference type="GeneID" id="93647342"/>
<evidence type="ECO:0000313" key="2">
    <source>
        <dbReference type="Proteomes" id="UP000185944"/>
    </source>
</evidence>
<dbReference type="VEuPathDB" id="MicrosporidiaDB:NEDG_00992"/>
<dbReference type="AlphaFoldDB" id="A0A177EA93"/>
<dbReference type="RefSeq" id="XP_067543598.1">
    <property type="nucleotide sequence ID" value="XM_067688410.1"/>
</dbReference>
<name>A0A177EA93_9MICR</name>
<dbReference type="Proteomes" id="UP000185944">
    <property type="component" value="Unassembled WGS sequence"/>
</dbReference>
<dbReference type="OrthoDB" id="2192464at2759"/>
<gene>
    <name evidence="1" type="ORF">NEDG_00992</name>
</gene>
<reference evidence="1 2" key="1">
    <citation type="submission" date="2016-02" db="EMBL/GenBank/DDBJ databases">
        <title>Discovery of a natural microsporidian pathogen with a broad tissue tropism in Caenorhabditis elegans.</title>
        <authorList>
            <person name="Luallen R.J."/>
            <person name="Reinke A.W."/>
            <person name="Tong L."/>
            <person name="Botts M.R."/>
            <person name="Felix M.-A."/>
            <person name="Troemel E.R."/>
        </authorList>
    </citation>
    <scope>NUCLEOTIDE SEQUENCE [LARGE SCALE GENOMIC DNA]</scope>
    <source>
        <strain evidence="1 2">JUm2807</strain>
    </source>
</reference>
<evidence type="ECO:0000313" key="1">
    <source>
        <dbReference type="EMBL" id="OAG28853.1"/>
    </source>
</evidence>
<accession>A0A177EA93</accession>
<organism evidence="1 2">
    <name type="scientific">Nematocida displodere</name>
    <dbReference type="NCBI Taxonomy" id="1805483"/>
    <lineage>
        <taxon>Eukaryota</taxon>
        <taxon>Fungi</taxon>
        <taxon>Fungi incertae sedis</taxon>
        <taxon>Microsporidia</taxon>
        <taxon>Nematocida</taxon>
    </lineage>
</organism>
<dbReference type="EMBL" id="LTDL01000042">
    <property type="protein sequence ID" value="OAG28853.1"/>
    <property type="molecule type" value="Genomic_DNA"/>
</dbReference>